<proteinExistence type="predicted"/>
<reference evidence="1 2" key="1">
    <citation type="journal article" date="2016" name="Nat. Commun.">
        <title>Thousands of microbial genomes shed light on interconnected biogeochemical processes in an aquifer system.</title>
        <authorList>
            <person name="Anantharaman K."/>
            <person name="Brown C.T."/>
            <person name="Hug L.A."/>
            <person name="Sharon I."/>
            <person name="Castelle C.J."/>
            <person name="Probst A.J."/>
            <person name="Thomas B.C."/>
            <person name="Singh A."/>
            <person name="Wilkins M.J."/>
            <person name="Karaoz U."/>
            <person name="Brodie E.L."/>
            <person name="Williams K.H."/>
            <person name="Hubbard S.S."/>
            <person name="Banfield J.F."/>
        </authorList>
    </citation>
    <scope>NUCLEOTIDE SEQUENCE [LARGE SCALE GENOMIC DNA]</scope>
</reference>
<dbReference type="EMBL" id="MGIP01000011">
    <property type="protein sequence ID" value="OGM91274.1"/>
    <property type="molecule type" value="Genomic_DNA"/>
</dbReference>
<protein>
    <submittedName>
        <fullName evidence="1">Uncharacterized protein</fullName>
    </submittedName>
</protein>
<sequence length="76" mass="8824">MENGQKPFNESNEKTAKRQKTLDRLTKKFISSVVDCLPSQVDAMTMQEWVKNPRALQKVLREALCPPDVRNDFLIF</sequence>
<organism evidence="1 2">
    <name type="scientific">Candidatus Wolfebacteria bacterium RIFCSPHIGHO2_01_FULL_48_22</name>
    <dbReference type="NCBI Taxonomy" id="1802555"/>
    <lineage>
        <taxon>Bacteria</taxon>
        <taxon>Candidatus Wolfeibacteriota</taxon>
    </lineage>
</organism>
<dbReference type="Proteomes" id="UP000177029">
    <property type="component" value="Unassembled WGS sequence"/>
</dbReference>
<accession>A0A1F8DRP4</accession>
<evidence type="ECO:0000313" key="1">
    <source>
        <dbReference type="EMBL" id="OGM91274.1"/>
    </source>
</evidence>
<gene>
    <name evidence="1" type="ORF">A2755_02660</name>
</gene>
<comment type="caution">
    <text evidence="1">The sequence shown here is derived from an EMBL/GenBank/DDBJ whole genome shotgun (WGS) entry which is preliminary data.</text>
</comment>
<evidence type="ECO:0000313" key="2">
    <source>
        <dbReference type="Proteomes" id="UP000177029"/>
    </source>
</evidence>
<dbReference type="STRING" id="1802555.A2755_02660"/>
<name>A0A1F8DRP4_9BACT</name>
<dbReference type="AlphaFoldDB" id="A0A1F8DRP4"/>